<dbReference type="EMBL" id="AHZU02000106">
    <property type="protein sequence ID" value="KFG48420.1"/>
    <property type="molecule type" value="Genomic_DNA"/>
</dbReference>
<evidence type="ECO:0000313" key="3">
    <source>
        <dbReference type="EMBL" id="KFG48420.1"/>
    </source>
</evidence>
<organism evidence="3 4">
    <name type="scientific">Toxoplasma gondii GAB2-2007-GAL-DOM2</name>
    <dbReference type="NCBI Taxonomy" id="1130820"/>
    <lineage>
        <taxon>Eukaryota</taxon>
        <taxon>Sar</taxon>
        <taxon>Alveolata</taxon>
        <taxon>Apicomplexa</taxon>
        <taxon>Conoidasida</taxon>
        <taxon>Coccidia</taxon>
        <taxon>Eucoccidiorida</taxon>
        <taxon>Eimeriorina</taxon>
        <taxon>Sarcocystidae</taxon>
        <taxon>Toxoplasma</taxon>
    </lineage>
</organism>
<sequence>MANCAMLRAQALFLSQNASCVVLSPAVCRASIWSEDERTKFCSIHSTSQCAETQHGKCVQDDGNRTVKQHSLTDDGGLSEDLSVFLLAVQKATRGFLYICVPVTWPTRSAGADRGAAVRKCTRTADRLSPDAGRLSCKPGSVPATASPAWLCCCVFRLVHRLYALLSSSHPEAFVLPVHAQGEWQQNFHKAVCAHIRAFPAVRTPQRPPECSSTLKIVAAESFKSTQETADQDLLLTNFVDPDFSFTDASFSNFLANEQSAQTVCLDPAVQSVLAADRVQLGSLRPDSLFPELDLPSSPQLNETPAVPGHAAATTLPEQQSSPPSFPRDALDSGSRSSDAAANQPKTSPRNRSVLVHDVQSQDTTATGRTPPSQVPSDVLGFCLCPVCEHVCPSKPASRDVADAFAENIRVSIPLSQFAAAFAAARLPAEQSPSLSGDSASESTPEESLLPLCRVVTETELLNHVLVAGAFDRLHAGHKILLMAAALLARQRVGLAVTAGGLISRKVTDAYLAMASGIEPFCLRSRSAAAFLALVLQATGHTCVFRNYTELVLSEELGFSEKALSGADSCMPHREMEGIWRDALAKAPRGWNAQPPVSYQDQTEFCCEGGAAESRPASLWRDAVDFPALNGRFCRQNKQGKRTRESEENQVSVHLYRIDDPLGPSGDLDFDALVVSAESIAGGRFVNAERVKRKNRPVLLIEIPTLPPATPCSVWRLESRAPKTADAIARDSSSPLQSHEPVRSSAERQELLAEAHEPSSSECVPNTTLSRQRAPMKLSSTALRCVQATRLGVSREDLEYLFNVFHTAASTLIGAPAPVRNVHWTTLCEMNSAPWRRFFTFQRLVRLVRLVERQCGETPTKEPRGGKLTRQQRDAVSLSLFFAYAGVLPAAALCGPRATFSLETQGKMDEPGLYRSGVTSERPTETPENLQFGAQPSNETSFAHALLSGCFVDAASAKAALRATSRLSAECGSTEHLALVSSEDPSTREWQRDSFAVVWTCVEAVRSVCPFLLYAEAHPKARFTQPEKELEAETVQCLNAVQLVEMLDIAIPWSEYLSDRVQPFVEENSFLSVHEYRRLRANQIRVWLSQFSPETHAFRLESVGLTQNEIQQLVSNLKTEMKLLSVPGPDRDASGVPAARQTGKRAAS</sequence>
<feature type="signal peptide" evidence="2">
    <location>
        <begin position="1"/>
        <end position="20"/>
    </location>
</feature>
<evidence type="ECO:0000256" key="2">
    <source>
        <dbReference type="SAM" id="SignalP"/>
    </source>
</evidence>
<dbReference type="Proteomes" id="UP000028837">
    <property type="component" value="Unassembled WGS sequence"/>
</dbReference>
<dbReference type="OrthoDB" id="330671at2759"/>
<protein>
    <recommendedName>
        <fullName evidence="5">Cytidyltransferase-like domain-containing protein</fullName>
    </recommendedName>
</protein>
<evidence type="ECO:0000313" key="4">
    <source>
        <dbReference type="Proteomes" id="UP000028837"/>
    </source>
</evidence>
<gene>
    <name evidence="3" type="ORF">TGDOM2_230990</name>
</gene>
<dbReference type="AlphaFoldDB" id="A0A086KVK2"/>
<reference evidence="3 4" key="1">
    <citation type="submission" date="2014-02" db="EMBL/GenBank/DDBJ databases">
        <authorList>
            <person name="Sibley D."/>
            <person name="Venepally P."/>
            <person name="Karamycheva S."/>
            <person name="Hadjithomas M."/>
            <person name="Khan A."/>
            <person name="Brunk B."/>
            <person name="Roos D."/>
            <person name="Caler E."/>
            <person name="Lorenzi H."/>
        </authorList>
    </citation>
    <scope>NUCLEOTIDE SEQUENCE [LARGE SCALE GENOMIC DNA]</scope>
    <source>
        <strain evidence="3 4">GAB2-2007-GAL-DOM2</strain>
    </source>
</reference>
<name>A0A086KVK2_TOXGO</name>
<proteinExistence type="predicted"/>
<feature type="compositionally biased region" description="Basic and acidic residues" evidence="1">
    <location>
        <begin position="740"/>
        <end position="759"/>
    </location>
</feature>
<dbReference type="Gene3D" id="3.40.50.620">
    <property type="entry name" value="HUPs"/>
    <property type="match status" value="1"/>
</dbReference>
<feature type="chain" id="PRO_5001809538" description="Cytidyltransferase-like domain-containing protein" evidence="2">
    <location>
        <begin position="21"/>
        <end position="1148"/>
    </location>
</feature>
<accession>A0A086KVK2</accession>
<feature type="compositionally biased region" description="Polar residues" evidence="1">
    <location>
        <begin position="359"/>
        <end position="374"/>
    </location>
</feature>
<feature type="region of interest" description="Disordered" evidence="1">
    <location>
        <begin position="1125"/>
        <end position="1148"/>
    </location>
</feature>
<feature type="region of interest" description="Disordered" evidence="1">
    <location>
        <begin position="290"/>
        <end position="374"/>
    </location>
</feature>
<feature type="region of interest" description="Disordered" evidence="1">
    <location>
        <begin position="726"/>
        <end position="768"/>
    </location>
</feature>
<comment type="caution">
    <text evidence="3">The sequence shown here is derived from an EMBL/GenBank/DDBJ whole genome shotgun (WGS) entry which is preliminary data.</text>
</comment>
<evidence type="ECO:0000256" key="1">
    <source>
        <dbReference type="SAM" id="MobiDB-lite"/>
    </source>
</evidence>
<evidence type="ECO:0008006" key="5">
    <source>
        <dbReference type="Google" id="ProtNLM"/>
    </source>
</evidence>
<dbReference type="VEuPathDB" id="ToxoDB:TGDOM2_230990"/>
<dbReference type="InterPro" id="IPR014729">
    <property type="entry name" value="Rossmann-like_a/b/a_fold"/>
</dbReference>
<feature type="compositionally biased region" description="Polar residues" evidence="1">
    <location>
        <begin position="334"/>
        <end position="351"/>
    </location>
</feature>
<keyword evidence="2" id="KW-0732">Signal</keyword>